<keyword evidence="3" id="KW-1185">Reference proteome</keyword>
<evidence type="ECO:0000256" key="1">
    <source>
        <dbReference type="SAM" id="MobiDB-lite"/>
    </source>
</evidence>
<name>A0A016WVT6_9BILA</name>
<evidence type="ECO:0000313" key="2">
    <source>
        <dbReference type="EMBL" id="EYC43785.1"/>
    </source>
</evidence>
<dbReference type="EMBL" id="JARK01000081">
    <property type="protein sequence ID" value="EYC43785.1"/>
    <property type="molecule type" value="Genomic_DNA"/>
</dbReference>
<protein>
    <submittedName>
        <fullName evidence="2">Uncharacterized protein</fullName>
    </submittedName>
</protein>
<organism evidence="2 3">
    <name type="scientific">Ancylostoma ceylanicum</name>
    <dbReference type="NCBI Taxonomy" id="53326"/>
    <lineage>
        <taxon>Eukaryota</taxon>
        <taxon>Metazoa</taxon>
        <taxon>Ecdysozoa</taxon>
        <taxon>Nematoda</taxon>
        <taxon>Chromadorea</taxon>
        <taxon>Rhabditida</taxon>
        <taxon>Rhabditina</taxon>
        <taxon>Rhabditomorpha</taxon>
        <taxon>Strongyloidea</taxon>
        <taxon>Ancylostomatidae</taxon>
        <taxon>Ancylostomatinae</taxon>
        <taxon>Ancylostoma</taxon>
    </lineage>
</organism>
<evidence type="ECO:0000313" key="3">
    <source>
        <dbReference type="Proteomes" id="UP000024635"/>
    </source>
</evidence>
<dbReference type="AlphaFoldDB" id="A0A016WVT6"/>
<dbReference type="Proteomes" id="UP000024635">
    <property type="component" value="Unassembled WGS sequence"/>
</dbReference>
<accession>A0A016WVT6</accession>
<proteinExistence type="predicted"/>
<gene>
    <name evidence="2" type="primary">Acey_s0481.g2265</name>
    <name evidence="2" type="ORF">Y032_0481g2265</name>
</gene>
<comment type="caution">
    <text evidence="2">The sequence shown here is derived from an EMBL/GenBank/DDBJ whole genome shotgun (WGS) entry which is preliminary data.</text>
</comment>
<feature type="region of interest" description="Disordered" evidence="1">
    <location>
        <begin position="53"/>
        <end position="79"/>
    </location>
</feature>
<reference evidence="3" key="1">
    <citation type="journal article" date="2015" name="Nat. Genet.">
        <title>The genome and transcriptome of the zoonotic hookworm Ancylostoma ceylanicum identify infection-specific gene families.</title>
        <authorList>
            <person name="Schwarz E.M."/>
            <person name="Hu Y."/>
            <person name="Antoshechkin I."/>
            <person name="Miller M.M."/>
            <person name="Sternberg P.W."/>
            <person name="Aroian R.V."/>
        </authorList>
    </citation>
    <scope>NUCLEOTIDE SEQUENCE</scope>
    <source>
        <strain evidence="3">HY135</strain>
    </source>
</reference>
<sequence>MFDCIGTVFNLLMEDKNTTDLYSNGWLQKYNKNEFPGHVCGCRASSRRAGRLWQDGSAPPAPHRHATASHASRLASRYTGPRFQPGLSWPDKSRSARLLSAAAEARLSFQNRLQASIHLGCHVAMEKKQAAGIPA</sequence>